<gene>
    <name evidence="5" type="ORF">F9U64_13515</name>
</gene>
<evidence type="ECO:0000256" key="4">
    <source>
        <dbReference type="PIRSR" id="PIRSR602678-1"/>
    </source>
</evidence>
<protein>
    <recommendedName>
        <fullName evidence="2">GTP cyclohydrolase 1 type 2 homolog</fullName>
    </recommendedName>
</protein>
<dbReference type="InterPro" id="IPR036069">
    <property type="entry name" value="DUF34/NIF3_sf"/>
</dbReference>
<evidence type="ECO:0000313" key="5">
    <source>
        <dbReference type="EMBL" id="KAB8131000.1"/>
    </source>
</evidence>
<dbReference type="PANTHER" id="PTHR13799:SF14">
    <property type="entry name" value="GTP CYCLOHYDROLASE 1 TYPE 2 HOMOLOG"/>
    <property type="match status" value="1"/>
</dbReference>
<dbReference type="AlphaFoldDB" id="A0A7C8L2Q6"/>
<reference evidence="5 6" key="1">
    <citation type="submission" date="2019-10" db="EMBL/GenBank/DDBJ databases">
        <title>Gracilibacillus sp. nov. isolated from rice seeds.</title>
        <authorList>
            <person name="He S."/>
        </authorList>
    </citation>
    <scope>NUCLEOTIDE SEQUENCE [LARGE SCALE GENOMIC DNA]</scope>
    <source>
        <strain evidence="5 6">TD8</strain>
    </source>
</reference>
<dbReference type="Pfam" id="PF01784">
    <property type="entry name" value="DUF34_NIF3"/>
    <property type="match status" value="1"/>
</dbReference>
<proteinExistence type="inferred from homology"/>
<dbReference type="GO" id="GO:0046872">
    <property type="term" value="F:metal ion binding"/>
    <property type="evidence" value="ECO:0007669"/>
    <property type="project" value="UniProtKB-KW"/>
</dbReference>
<name>A0A7C8L2Q6_9BACI</name>
<dbReference type="Proteomes" id="UP000480246">
    <property type="component" value="Unassembled WGS sequence"/>
</dbReference>
<organism evidence="5 6">
    <name type="scientific">Gracilibacillus oryzae</name>
    <dbReference type="NCBI Taxonomy" id="1672701"/>
    <lineage>
        <taxon>Bacteria</taxon>
        <taxon>Bacillati</taxon>
        <taxon>Bacillota</taxon>
        <taxon>Bacilli</taxon>
        <taxon>Bacillales</taxon>
        <taxon>Bacillaceae</taxon>
        <taxon>Gracilibacillus</taxon>
    </lineage>
</organism>
<feature type="binding site" evidence="4">
    <location>
        <position position="63"/>
    </location>
    <ligand>
        <name>a divalent metal cation</name>
        <dbReference type="ChEBI" id="CHEBI:60240"/>
        <label>1</label>
    </ligand>
</feature>
<dbReference type="GO" id="GO:0005737">
    <property type="term" value="C:cytoplasm"/>
    <property type="evidence" value="ECO:0007669"/>
    <property type="project" value="TreeGrafter"/>
</dbReference>
<keyword evidence="3 4" id="KW-0479">Metal-binding</keyword>
<accession>A0A7C8L2Q6</accession>
<dbReference type="SUPFAM" id="SSF102705">
    <property type="entry name" value="NIF3 (NGG1p interacting factor 3)-like"/>
    <property type="match status" value="1"/>
</dbReference>
<evidence type="ECO:0000256" key="3">
    <source>
        <dbReference type="ARBA" id="ARBA00022723"/>
    </source>
</evidence>
<sequence length="263" mass="30024">MDLNIQDIISVLINPIQEIDDTVDILHYGNSNKTVKKIAVSFMPTHEIIERCAQLDVDLLITHEGLFYSHTDNHIAIENAVAWKKQKLIKESGLAIFRFHDYMHRYQPDPIMQGLLTLLKWDQHVKEHNTYSTVVELPTMSVEQIMTYLKEMLNISYVRFAGDLSTQCTKVGLLVGYRGGISHSIPLFEEEQVDLVIYGEGPEWETPEYVRDAISQGVNRSIIMLGHLESEEAGMRYLAEQLSNQFPDIAVKFMATGSQIKVN</sequence>
<dbReference type="RefSeq" id="WP_153404447.1">
    <property type="nucleotide sequence ID" value="NZ_ML762433.1"/>
</dbReference>
<dbReference type="EMBL" id="WEID01000068">
    <property type="protein sequence ID" value="KAB8131000.1"/>
    <property type="molecule type" value="Genomic_DNA"/>
</dbReference>
<comment type="similarity">
    <text evidence="1">Belongs to the GTP cyclohydrolase I type 2/NIF3 family.</text>
</comment>
<dbReference type="PANTHER" id="PTHR13799">
    <property type="entry name" value="NGG1 INTERACTING FACTOR 3"/>
    <property type="match status" value="1"/>
</dbReference>
<dbReference type="InterPro" id="IPR002678">
    <property type="entry name" value="DUF34/NIF3"/>
</dbReference>
<keyword evidence="6" id="KW-1185">Reference proteome</keyword>
<dbReference type="OrthoDB" id="1116574at2"/>
<evidence type="ECO:0000313" key="6">
    <source>
        <dbReference type="Proteomes" id="UP000480246"/>
    </source>
</evidence>
<dbReference type="Gene3D" id="3.40.1390.30">
    <property type="entry name" value="NIF3 (NGG1p interacting factor 3)-like"/>
    <property type="match status" value="2"/>
</dbReference>
<feature type="binding site" evidence="4">
    <location>
        <position position="231"/>
    </location>
    <ligand>
        <name>a divalent metal cation</name>
        <dbReference type="ChEBI" id="CHEBI:60240"/>
        <label>1</label>
    </ligand>
</feature>
<evidence type="ECO:0000256" key="2">
    <source>
        <dbReference type="ARBA" id="ARBA00022112"/>
    </source>
</evidence>
<feature type="binding site" evidence="4">
    <location>
        <position position="227"/>
    </location>
    <ligand>
        <name>a divalent metal cation</name>
        <dbReference type="ChEBI" id="CHEBI:60240"/>
        <label>1</label>
    </ligand>
</feature>
<evidence type="ECO:0000256" key="1">
    <source>
        <dbReference type="ARBA" id="ARBA00006964"/>
    </source>
</evidence>
<comment type="caution">
    <text evidence="5">The sequence shown here is derived from an EMBL/GenBank/DDBJ whole genome shotgun (WGS) entry which is preliminary data.</text>
</comment>